<dbReference type="RefSeq" id="XP_043010195.1">
    <property type="nucleotide sequence ID" value="XM_043152109.1"/>
</dbReference>
<feature type="compositionally biased region" description="Basic and acidic residues" evidence="1">
    <location>
        <begin position="58"/>
        <end position="78"/>
    </location>
</feature>
<accession>A0A9P7UTZ1</accession>
<dbReference type="GO" id="GO:0001682">
    <property type="term" value="P:tRNA 5'-leader removal"/>
    <property type="evidence" value="ECO:0007669"/>
    <property type="project" value="InterPro"/>
</dbReference>
<evidence type="ECO:0000313" key="3">
    <source>
        <dbReference type="Proteomes" id="UP001049176"/>
    </source>
</evidence>
<dbReference type="GeneID" id="66076453"/>
<protein>
    <submittedName>
        <fullName evidence="2">Uncharacterized protein</fullName>
    </submittedName>
</protein>
<dbReference type="Proteomes" id="UP001049176">
    <property type="component" value="Chromosome 4"/>
</dbReference>
<reference evidence="2" key="1">
    <citation type="journal article" date="2021" name="Genome Biol. Evol.">
        <title>The assembled and annotated genome of the fairy-ring fungus Marasmius oreades.</title>
        <authorList>
            <person name="Hiltunen M."/>
            <person name="Ament-Velasquez S.L."/>
            <person name="Johannesson H."/>
        </authorList>
    </citation>
    <scope>NUCLEOTIDE SEQUENCE</scope>
    <source>
        <strain evidence="2">03SP1</strain>
    </source>
</reference>
<dbReference type="OrthoDB" id="63112at2759"/>
<gene>
    <name evidence="2" type="ORF">E1B28_007377</name>
</gene>
<dbReference type="GO" id="GO:0000171">
    <property type="term" value="F:ribonuclease MRP activity"/>
    <property type="evidence" value="ECO:0007669"/>
    <property type="project" value="TreeGrafter"/>
</dbReference>
<comment type="caution">
    <text evidence="2">The sequence shown here is derived from an EMBL/GenBank/DDBJ whole genome shotgun (WGS) entry which is preliminary data.</text>
</comment>
<evidence type="ECO:0000256" key="1">
    <source>
        <dbReference type="SAM" id="MobiDB-lite"/>
    </source>
</evidence>
<dbReference type="PANTHER" id="PTHR15396">
    <property type="entry name" value="RIBONUCLEASE P PROTEIN SUBUNIT P40"/>
    <property type="match status" value="1"/>
</dbReference>
<feature type="region of interest" description="Disordered" evidence="1">
    <location>
        <begin position="54"/>
        <end position="80"/>
    </location>
</feature>
<dbReference type="AlphaFoldDB" id="A0A9P7UTZ1"/>
<dbReference type="PANTHER" id="PTHR15396:SF1">
    <property type="entry name" value="RIBONUCLEASE P PROTEIN SUBUNIT P40"/>
    <property type="match status" value="1"/>
</dbReference>
<dbReference type="Pfam" id="PF08584">
    <property type="entry name" value="Ribonuc_P_40"/>
    <property type="match status" value="1"/>
</dbReference>
<dbReference type="GO" id="GO:0004526">
    <property type="term" value="F:ribonuclease P activity"/>
    <property type="evidence" value="ECO:0007669"/>
    <property type="project" value="TreeGrafter"/>
</dbReference>
<keyword evidence="3" id="KW-1185">Reference proteome</keyword>
<dbReference type="KEGG" id="more:E1B28_007377"/>
<dbReference type="InterPro" id="IPR013893">
    <property type="entry name" value="RNase_P_Rpp40"/>
</dbReference>
<dbReference type="EMBL" id="CM032184">
    <property type="protein sequence ID" value="KAG7093725.1"/>
    <property type="molecule type" value="Genomic_DNA"/>
</dbReference>
<sequence>MPDEDVWCIDNRGVLTLSVSGDTYQTLGLVGKRVSFGKGKAKEGDGRHVITLPLQPHTESEKNRERRNNSLKRLEERRRRQQALSKDGSVWRVLCSSAEEEKFSKFIDEQFNESEVILKDINCETFHQENVKIPIVQIVERPKPQSLELDGQSRMEDQMEDHEESIEQLLEWIGMAGLNSQRLQANDRVDPFVAVYEAPSPNTIGALTHFKWTGLLSPAFVQSVIDCVMKQLHSQASGSRDPQFVSIVGHACTWSPVCYIPPSLLDSPECTPIRDPSKDEEDTWCLVVTSGSSARQRREEPGCWLLAESAGKHDKRWG</sequence>
<dbReference type="GO" id="GO:0000172">
    <property type="term" value="C:ribonuclease MRP complex"/>
    <property type="evidence" value="ECO:0007669"/>
    <property type="project" value="TreeGrafter"/>
</dbReference>
<evidence type="ECO:0000313" key="2">
    <source>
        <dbReference type="EMBL" id="KAG7093725.1"/>
    </source>
</evidence>
<name>A0A9P7UTZ1_9AGAR</name>
<organism evidence="2 3">
    <name type="scientific">Marasmius oreades</name>
    <name type="common">fairy-ring Marasmius</name>
    <dbReference type="NCBI Taxonomy" id="181124"/>
    <lineage>
        <taxon>Eukaryota</taxon>
        <taxon>Fungi</taxon>
        <taxon>Dikarya</taxon>
        <taxon>Basidiomycota</taxon>
        <taxon>Agaricomycotina</taxon>
        <taxon>Agaricomycetes</taxon>
        <taxon>Agaricomycetidae</taxon>
        <taxon>Agaricales</taxon>
        <taxon>Marasmiineae</taxon>
        <taxon>Marasmiaceae</taxon>
        <taxon>Marasmius</taxon>
    </lineage>
</organism>
<dbReference type="GO" id="GO:0000447">
    <property type="term" value="P:endonucleolytic cleavage in ITS1 to separate SSU-rRNA from 5.8S rRNA and LSU-rRNA from tricistronic rRNA transcript (SSU-rRNA, 5.8S rRNA, LSU-rRNA)"/>
    <property type="evidence" value="ECO:0007669"/>
    <property type="project" value="TreeGrafter"/>
</dbReference>
<dbReference type="GO" id="GO:0030681">
    <property type="term" value="C:multimeric ribonuclease P complex"/>
    <property type="evidence" value="ECO:0007669"/>
    <property type="project" value="TreeGrafter"/>
</dbReference>
<proteinExistence type="predicted"/>